<dbReference type="InterPro" id="IPR041679">
    <property type="entry name" value="DNA2/NAM7-like_C"/>
</dbReference>
<dbReference type="OrthoDB" id="6513042at2759"/>
<dbReference type="GO" id="GO:0005524">
    <property type="term" value="F:ATP binding"/>
    <property type="evidence" value="ECO:0007669"/>
    <property type="project" value="UniProtKB-KW"/>
</dbReference>
<dbReference type="SUPFAM" id="SSF52540">
    <property type="entry name" value="P-loop containing nucleoside triphosphate hydrolases"/>
    <property type="match status" value="1"/>
</dbReference>
<dbReference type="Proteomes" id="UP000683360">
    <property type="component" value="Unassembled WGS sequence"/>
</dbReference>
<keyword evidence="4" id="KW-0067">ATP-binding</keyword>
<dbReference type="GO" id="GO:0043139">
    <property type="term" value="F:5'-3' DNA helicase activity"/>
    <property type="evidence" value="ECO:0007669"/>
    <property type="project" value="TreeGrafter"/>
</dbReference>
<dbReference type="EMBL" id="CAJPWZ010000163">
    <property type="protein sequence ID" value="CAG2187296.1"/>
    <property type="molecule type" value="Genomic_DNA"/>
</dbReference>
<evidence type="ECO:0000256" key="4">
    <source>
        <dbReference type="ARBA" id="ARBA00022840"/>
    </source>
</evidence>
<evidence type="ECO:0000313" key="6">
    <source>
        <dbReference type="EMBL" id="CAG2187296.1"/>
    </source>
</evidence>
<evidence type="ECO:0000256" key="2">
    <source>
        <dbReference type="ARBA" id="ARBA00022801"/>
    </source>
</evidence>
<dbReference type="Pfam" id="PF13087">
    <property type="entry name" value="AAA_12"/>
    <property type="match status" value="1"/>
</dbReference>
<dbReference type="Gene3D" id="3.40.50.300">
    <property type="entry name" value="P-loop containing nucleotide triphosphate hydrolases"/>
    <property type="match status" value="1"/>
</dbReference>
<sequence>MSRSNNEEVKQVMKIFKHLYEKENILGDKQNISKPKCTINIMSQYKAQCNTIMQALEKDGYHGINVNTVNGSQGGEWDYVIFSLKNLGFITDGNQTNVALTRARKGLFVIGNQNLLRCDRVWKEMLDYYGSKGCLVDAQDFPMPIKQKRKKKRKTSSEEFQIA</sequence>
<dbReference type="PANTHER" id="PTHR43788">
    <property type="entry name" value="DNA2/NAM7 HELICASE FAMILY MEMBER"/>
    <property type="match status" value="1"/>
</dbReference>
<keyword evidence="2" id="KW-0378">Hydrolase</keyword>
<dbReference type="CDD" id="cd18808">
    <property type="entry name" value="SF1_C_Upf1"/>
    <property type="match status" value="1"/>
</dbReference>
<evidence type="ECO:0000256" key="1">
    <source>
        <dbReference type="ARBA" id="ARBA00022741"/>
    </source>
</evidence>
<keyword evidence="7" id="KW-1185">Reference proteome</keyword>
<accession>A0A8S3PTG1</accession>
<proteinExistence type="predicted"/>
<dbReference type="InterPro" id="IPR047187">
    <property type="entry name" value="SF1_C_Upf1"/>
</dbReference>
<evidence type="ECO:0000256" key="3">
    <source>
        <dbReference type="ARBA" id="ARBA00022806"/>
    </source>
</evidence>
<dbReference type="GO" id="GO:0016787">
    <property type="term" value="F:hydrolase activity"/>
    <property type="evidence" value="ECO:0007669"/>
    <property type="project" value="UniProtKB-KW"/>
</dbReference>
<reference evidence="6" key="1">
    <citation type="submission" date="2021-03" db="EMBL/GenBank/DDBJ databases">
        <authorList>
            <person name="Bekaert M."/>
        </authorList>
    </citation>
    <scope>NUCLEOTIDE SEQUENCE</scope>
</reference>
<keyword evidence="3" id="KW-0347">Helicase</keyword>
<dbReference type="PANTHER" id="PTHR43788:SF16">
    <property type="entry name" value="HELICASE WITH ZINC FINGER 2"/>
    <property type="match status" value="1"/>
</dbReference>
<organism evidence="6 7">
    <name type="scientific">Mytilus edulis</name>
    <name type="common">Blue mussel</name>
    <dbReference type="NCBI Taxonomy" id="6550"/>
    <lineage>
        <taxon>Eukaryota</taxon>
        <taxon>Metazoa</taxon>
        <taxon>Spiralia</taxon>
        <taxon>Lophotrochozoa</taxon>
        <taxon>Mollusca</taxon>
        <taxon>Bivalvia</taxon>
        <taxon>Autobranchia</taxon>
        <taxon>Pteriomorphia</taxon>
        <taxon>Mytilida</taxon>
        <taxon>Mytiloidea</taxon>
        <taxon>Mytilidae</taxon>
        <taxon>Mytilinae</taxon>
        <taxon>Mytilus</taxon>
    </lineage>
</organism>
<keyword evidence="1" id="KW-0547">Nucleotide-binding</keyword>
<evidence type="ECO:0000313" key="7">
    <source>
        <dbReference type="Proteomes" id="UP000683360"/>
    </source>
</evidence>
<gene>
    <name evidence="6" type="ORF">MEDL_2801</name>
</gene>
<dbReference type="InterPro" id="IPR050534">
    <property type="entry name" value="Coronavir_polyprotein_1ab"/>
</dbReference>
<name>A0A8S3PTG1_MYTED</name>
<dbReference type="InterPro" id="IPR027417">
    <property type="entry name" value="P-loop_NTPase"/>
</dbReference>
<feature type="domain" description="DNA2/NAM7 helicase-like C-terminal" evidence="5">
    <location>
        <begin position="2"/>
        <end position="113"/>
    </location>
</feature>
<dbReference type="AlphaFoldDB" id="A0A8S3PTG1"/>
<protein>
    <recommendedName>
        <fullName evidence="5">DNA2/NAM7 helicase-like C-terminal domain-containing protein</fullName>
    </recommendedName>
</protein>
<evidence type="ECO:0000259" key="5">
    <source>
        <dbReference type="Pfam" id="PF13087"/>
    </source>
</evidence>
<comment type="caution">
    <text evidence="6">The sequence shown here is derived from an EMBL/GenBank/DDBJ whole genome shotgun (WGS) entry which is preliminary data.</text>
</comment>